<dbReference type="STRING" id="753702.SAMN04488102_11415"/>
<dbReference type="OrthoDB" id="9801123at2"/>
<dbReference type="SMART" id="SM00342">
    <property type="entry name" value="HTH_ARAC"/>
    <property type="match status" value="1"/>
</dbReference>
<evidence type="ECO:0000256" key="2">
    <source>
        <dbReference type="ARBA" id="ARBA00023125"/>
    </source>
</evidence>
<dbReference type="SUPFAM" id="SSF46689">
    <property type="entry name" value="Homeodomain-like"/>
    <property type="match status" value="2"/>
</dbReference>
<dbReference type="PANTHER" id="PTHR47504:SF5">
    <property type="entry name" value="RIGHT ORIGIN-BINDING PROTEIN"/>
    <property type="match status" value="1"/>
</dbReference>
<dbReference type="SUPFAM" id="SSF55136">
    <property type="entry name" value="Probable bacterial effector-binding domain"/>
    <property type="match status" value="1"/>
</dbReference>
<organism evidence="5 6">
    <name type="scientific">Alkalibacterium subtropicum</name>
    <dbReference type="NCBI Taxonomy" id="753702"/>
    <lineage>
        <taxon>Bacteria</taxon>
        <taxon>Bacillati</taxon>
        <taxon>Bacillota</taxon>
        <taxon>Bacilli</taxon>
        <taxon>Lactobacillales</taxon>
        <taxon>Carnobacteriaceae</taxon>
        <taxon>Alkalibacterium</taxon>
    </lineage>
</organism>
<dbReference type="RefSeq" id="WP_091531227.1">
    <property type="nucleotide sequence ID" value="NZ_FOLT01000014.1"/>
</dbReference>
<keyword evidence="3" id="KW-0804">Transcription</keyword>
<evidence type="ECO:0000256" key="3">
    <source>
        <dbReference type="ARBA" id="ARBA00023163"/>
    </source>
</evidence>
<dbReference type="InterPro" id="IPR050959">
    <property type="entry name" value="MarA-like"/>
</dbReference>
<dbReference type="Pfam" id="PF14526">
    <property type="entry name" value="Cass2"/>
    <property type="match status" value="1"/>
</dbReference>
<name>A0A1I1KND1_9LACT</name>
<evidence type="ECO:0000259" key="4">
    <source>
        <dbReference type="PROSITE" id="PS01124"/>
    </source>
</evidence>
<protein>
    <submittedName>
        <fullName evidence="5">AraC family transcriptional regulator</fullName>
    </submittedName>
</protein>
<evidence type="ECO:0000313" key="6">
    <source>
        <dbReference type="Proteomes" id="UP000199612"/>
    </source>
</evidence>
<dbReference type="PROSITE" id="PS01124">
    <property type="entry name" value="HTH_ARAC_FAMILY_2"/>
    <property type="match status" value="1"/>
</dbReference>
<accession>A0A1I1KND1</accession>
<dbReference type="PANTHER" id="PTHR47504">
    <property type="entry name" value="RIGHT ORIGIN-BINDING PROTEIN"/>
    <property type="match status" value="1"/>
</dbReference>
<dbReference type="InterPro" id="IPR009057">
    <property type="entry name" value="Homeodomain-like_sf"/>
</dbReference>
<dbReference type="Proteomes" id="UP000199612">
    <property type="component" value="Unassembled WGS sequence"/>
</dbReference>
<dbReference type="InterPro" id="IPR010499">
    <property type="entry name" value="AraC_E-bd"/>
</dbReference>
<feature type="domain" description="HTH araC/xylS-type" evidence="4">
    <location>
        <begin position="8"/>
        <end position="106"/>
    </location>
</feature>
<dbReference type="InterPro" id="IPR018060">
    <property type="entry name" value="HTH_AraC"/>
</dbReference>
<dbReference type="InterPro" id="IPR029441">
    <property type="entry name" value="Cass2"/>
</dbReference>
<keyword evidence="6" id="KW-1185">Reference proteome</keyword>
<evidence type="ECO:0000256" key="1">
    <source>
        <dbReference type="ARBA" id="ARBA00023015"/>
    </source>
</evidence>
<gene>
    <name evidence="5" type="ORF">SAMN04488102_11415</name>
</gene>
<dbReference type="Pfam" id="PF12833">
    <property type="entry name" value="HTH_18"/>
    <property type="match status" value="1"/>
</dbReference>
<dbReference type="InterPro" id="IPR011256">
    <property type="entry name" value="Reg_factor_effector_dom_sf"/>
</dbReference>
<dbReference type="Gene3D" id="3.20.80.10">
    <property type="entry name" value="Regulatory factor, effector binding domain"/>
    <property type="match status" value="1"/>
</dbReference>
<keyword evidence="2" id="KW-0238">DNA-binding</keyword>
<sequence length="291" mass="33738">MDYFKTIQKAIDYMEDHLLEDISYSDVAKHLYLSNFHFQRTFSLITGVTPNEYIRYRRLSMAGEELTLSRSKVIDVAYKYQYESPESFSKAFTRFHGVSPGKAKKAGIDLNSYNRLVMKLSTEGGTIMNYRIVEKEPFKLIAKVEQFPNESIDDSSEVENKIPDFWKESGRSDVFETLQEHAVTEDLYGVCAPMTKESDYFAYGIGMLHDGRETPDGYRVWHVESTLWAVFPCIGDSPDCIGETWERIFKEFLPGSNYRMLEASDFEFYPAEKDEALFCEIWIPVEKKSES</sequence>
<proteinExistence type="predicted"/>
<dbReference type="GO" id="GO:0003700">
    <property type="term" value="F:DNA-binding transcription factor activity"/>
    <property type="evidence" value="ECO:0007669"/>
    <property type="project" value="InterPro"/>
</dbReference>
<dbReference type="AlphaFoldDB" id="A0A1I1KND1"/>
<dbReference type="GO" id="GO:0043565">
    <property type="term" value="F:sequence-specific DNA binding"/>
    <property type="evidence" value="ECO:0007669"/>
    <property type="project" value="InterPro"/>
</dbReference>
<dbReference type="SMART" id="SM00871">
    <property type="entry name" value="AraC_E_bind"/>
    <property type="match status" value="1"/>
</dbReference>
<keyword evidence="1" id="KW-0805">Transcription regulation</keyword>
<evidence type="ECO:0000313" key="5">
    <source>
        <dbReference type="EMBL" id="SFC62366.1"/>
    </source>
</evidence>
<reference evidence="6" key="1">
    <citation type="submission" date="2016-10" db="EMBL/GenBank/DDBJ databases">
        <authorList>
            <person name="Varghese N."/>
            <person name="Submissions S."/>
        </authorList>
    </citation>
    <scope>NUCLEOTIDE SEQUENCE [LARGE SCALE GENOMIC DNA]</scope>
    <source>
        <strain evidence="6">DSM 23664</strain>
    </source>
</reference>
<dbReference type="Gene3D" id="1.10.10.60">
    <property type="entry name" value="Homeodomain-like"/>
    <property type="match status" value="2"/>
</dbReference>
<dbReference type="EMBL" id="FOLT01000014">
    <property type="protein sequence ID" value="SFC62366.1"/>
    <property type="molecule type" value="Genomic_DNA"/>
</dbReference>